<dbReference type="AlphaFoldDB" id="A0AAF0IV91"/>
<feature type="domain" description="4'-phosphopantetheinyl transferase N-terminal" evidence="8">
    <location>
        <begin position="272"/>
        <end position="341"/>
    </location>
</feature>
<dbReference type="InterPro" id="IPR003734">
    <property type="entry name" value="DUF155"/>
</dbReference>
<evidence type="ECO:0000259" key="6">
    <source>
        <dbReference type="Pfam" id="PF02582"/>
    </source>
</evidence>
<sequence length="937" mass="103339">MAERGKVAFSLGKARGARADAPRAAPRAFADDDEPETTAPATRVAPPMSKAARRQQEEAEKLDASAFDYDGVYDKMKAVERQMKAAAADDGRKSKYMDQFMRAAEVRERDRLRAESKMIQRERAAEGEAYAGKEAFVTSAYKEQQEELRRAEEEERIVEARERQKSRGIASFHQRMLQDESERRQKALEALERGDVQVEAERTAPSDQERAAQAAAQGKQVELNEDNQIVDKRALLSGGLNPRGAPNLDAHTAELDRLVDELVRPYDAPGAARVQQYLRPIDRVRSLVARLLPRLYCAQAGDRWADVRIETAPGGRPYVAHRGAHLDWNLTHDGDWVVLAVTHTPGVRVGVDVMELALPSFEESSASFCRTMAHAMTPREHAYVDADAEQQLQRLLDLWTYKEAYTKSIGEGLGCDFQRVEVAFWESPIAIRVRGARVPRVQFVEVQLAPARAGAAPSQVAIALEGAEDPTRLVADAAEAAAQGWLRRWGFDELLAAARAAVRAPVLSGLRAYSERKRTAKPLRNVQGNPEFRRFLEDKGFISSVPEPPRTVVNASAHALRRARLPVSKAKALANASKALREQVAQESGVDVPPVAPVTPAPSTWDDSELASALPLSASHFPASDLPEVAALATAQSYNFDVLLSSGRLPDTWRWLEDREVIYVPSWRGAAPGSGSVFIFSSGCYVTWGMSSEMHTAFYHEVIRGGSVPVENGAYDVPGDEAMEYVHLPNETTRVVGDLIVVGQAPTGGSLAPRPVLASEHEAPRRSSFTLQSRLAFSQGIAASARLSVQEAALSEYLARVSPIPAQLEAGGQVPLGRRAVIRKLGTLLRLRQRVNLDRDNFIDDPELYWENSRMEALYRSTCSALDIQPRFEALNEKLNHCENLLGVLRALLTEESSHRMELIIIYLIAFEVGMALVSHEYIPTPLAVWHALTGSG</sequence>
<feature type="region of interest" description="Disordered" evidence="4">
    <location>
        <begin position="190"/>
        <end position="209"/>
    </location>
</feature>
<evidence type="ECO:0000313" key="10">
    <source>
        <dbReference type="Proteomes" id="UP001214603"/>
    </source>
</evidence>
<dbReference type="Pfam" id="PF09745">
    <property type="entry name" value="NSRP1_N"/>
    <property type="match status" value="1"/>
</dbReference>
<name>A0AAF0IV91_9BASI</name>
<dbReference type="GO" id="GO:0000287">
    <property type="term" value="F:magnesium ion binding"/>
    <property type="evidence" value="ECO:0007669"/>
    <property type="project" value="InterPro"/>
</dbReference>
<evidence type="ECO:0000256" key="4">
    <source>
        <dbReference type="SAM" id="MobiDB-lite"/>
    </source>
</evidence>
<evidence type="ECO:0000313" key="9">
    <source>
        <dbReference type="EMBL" id="WFD01761.1"/>
    </source>
</evidence>
<dbReference type="InterPro" id="IPR037143">
    <property type="entry name" value="4-PPantetheinyl_Trfase_dom_sf"/>
</dbReference>
<reference evidence="9" key="1">
    <citation type="submission" date="2023-03" db="EMBL/GenBank/DDBJ databases">
        <title>Mating type loci evolution in Malassezia.</title>
        <authorList>
            <person name="Coelho M.A."/>
        </authorList>
    </citation>
    <scope>NUCLEOTIDE SEQUENCE</scope>
    <source>
        <strain evidence="9">CBS 7876</strain>
    </source>
</reference>
<dbReference type="GO" id="GO:0000381">
    <property type="term" value="P:regulation of alternative mRNA splicing, via spliceosome"/>
    <property type="evidence" value="ECO:0007669"/>
    <property type="project" value="InterPro"/>
</dbReference>
<evidence type="ECO:0000256" key="2">
    <source>
        <dbReference type="ARBA" id="ARBA00022679"/>
    </source>
</evidence>
<dbReference type="InterPro" id="IPR055066">
    <property type="entry name" value="AASDHPPT_N"/>
</dbReference>
<evidence type="ECO:0000256" key="1">
    <source>
        <dbReference type="ARBA" id="ARBA00010126"/>
    </source>
</evidence>
<gene>
    <name evidence="9" type="ORF">MOBT1_000437</name>
</gene>
<feature type="domain" description="Nuclear speckle splicing regulatory protein 1 N-terminal" evidence="7">
    <location>
        <begin position="53"/>
        <end position="167"/>
    </location>
</feature>
<proteinExistence type="inferred from homology"/>
<dbReference type="Proteomes" id="UP001214603">
    <property type="component" value="Chromosome 1"/>
</dbReference>
<evidence type="ECO:0000259" key="8">
    <source>
        <dbReference type="Pfam" id="PF22624"/>
    </source>
</evidence>
<dbReference type="Gene3D" id="3.90.470.20">
    <property type="entry name" value="4'-phosphopantetheinyl transferase domain"/>
    <property type="match status" value="2"/>
</dbReference>
<evidence type="ECO:0000259" key="7">
    <source>
        <dbReference type="Pfam" id="PF09745"/>
    </source>
</evidence>
<dbReference type="SUPFAM" id="SSF56214">
    <property type="entry name" value="4'-phosphopantetheinyl transferase"/>
    <property type="match status" value="2"/>
</dbReference>
<evidence type="ECO:0000256" key="3">
    <source>
        <dbReference type="ARBA" id="ARBA00023054"/>
    </source>
</evidence>
<dbReference type="InterPro" id="IPR018612">
    <property type="entry name" value="NSRP1_N"/>
</dbReference>
<dbReference type="Pfam" id="PF01648">
    <property type="entry name" value="ACPS"/>
    <property type="match status" value="1"/>
</dbReference>
<dbReference type="InterPro" id="IPR008278">
    <property type="entry name" value="4-PPantetheinyl_Trfase_dom"/>
</dbReference>
<feature type="domain" description="4'-phosphopantetheinyl transferase" evidence="5">
    <location>
        <begin position="348"/>
        <end position="428"/>
    </location>
</feature>
<protein>
    <recommendedName>
        <fullName evidence="11">DUF155 domain-containing protein</fullName>
    </recommendedName>
</protein>
<feature type="region of interest" description="Disordered" evidence="4">
    <location>
        <begin position="1"/>
        <end position="61"/>
    </location>
</feature>
<feature type="domain" description="DUF155" evidence="6">
    <location>
        <begin position="677"/>
        <end position="876"/>
    </location>
</feature>
<accession>A0AAF0IV91</accession>
<keyword evidence="2" id="KW-0808">Transferase</keyword>
<dbReference type="Pfam" id="PF22624">
    <property type="entry name" value="AASDHPPT_N"/>
    <property type="match status" value="1"/>
</dbReference>
<dbReference type="Pfam" id="PF02582">
    <property type="entry name" value="DUF155"/>
    <property type="match status" value="1"/>
</dbReference>
<dbReference type="EMBL" id="CP119934">
    <property type="protein sequence ID" value="WFD01761.1"/>
    <property type="molecule type" value="Genomic_DNA"/>
</dbReference>
<comment type="similarity">
    <text evidence="1">Belongs to the NSRP1 family.</text>
</comment>
<keyword evidence="10" id="KW-1185">Reference proteome</keyword>
<dbReference type="PANTHER" id="PTHR47845:SF1">
    <property type="entry name" value="NUCLEAR SPECKLE SPLICING REGULATORY PROTEIN 1 HOMOLOG"/>
    <property type="match status" value="1"/>
</dbReference>
<keyword evidence="3" id="KW-0175">Coiled coil</keyword>
<feature type="region of interest" description="Disordered" evidence="4">
    <location>
        <begin position="159"/>
        <end position="183"/>
    </location>
</feature>
<dbReference type="InterPro" id="IPR053246">
    <property type="entry name" value="NS_splicing_regulatory_protein"/>
</dbReference>
<evidence type="ECO:0008006" key="11">
    <source>
        <dbReference type="Google" id="ProtNLM"/>
    </source>
</evidence>
<dbReference type="PANTHER" id="PTHR47845">
    <property type="entry name" value="NUCLEAR SPECKLE SPLICING REGULATORY PROTEIN 1 HOMOLOG"/>
    <property type="match status" value="1"/>
</dbReference>
<dbReference type="GO" id="GO:0008897">
    <property type="term" value="F:holo-[acyl-carrier-protein] synthase activity"/>
    <property type="evidence" value="ECO:0007669"/>
    <property type="project" value="InterPro"/>
</dbReference>
<evidence type="ECO:0000259" key="5">
    <source>
        <dbReference type="Pfam" id="PF01648"/>
    </source>
</evidence>
<organism evidence="9 10">
    <name type="scientific">Malassezia obtusa</name>
    <dbReference type="NCBI Taxonomy" id="76774"/>
    <lineage>
        <taxon>Eukaryota</taxon>
        <taxon>Fungi</taxon>
        <taxon>Dikarya</taxon>
        <taxon>Basidiomycota</taxon>
        <taxon>Ustilaginomycotina</taxon>
        <taxon>Malasseziomycetes</taxon>
        <taxon>Malasseziales</taxon>
        <taxon>Malasseziaceae</taxon>
        <taxon>Malassezia</taxon>
    </lineage>
</organism>